<dbReference type="Pfam" id="PF01197">
    <property type="entry name" value="Ribosomal_L31"/>
    <property type="match status" value="1"/>
</dbReference>
<dbReference type="PANTHER" id="PTHR33280:SF1">
    <property type="entry name" value="LARGE RIBOSOMAL SUBUNIT PROTEIN BL31C"/>
    <property type="match status" value="1"/>
</dbReference>
<sequence>MISISNEITSSSTCVDEYFRIGSTIKTDRVIELDGVTYPYVTIDVSSKSHPFYTGKLRTVASEGNVARFTQRFGRFGRFVDAKKGG</sequence>
<organism evidence="5">
    <name type="scientific">Escherichia coli</name>
    <dbReference type="NCBI Taxonomy" id="562"/>
    <lineage>
        <taxon>Bacteria</taxon>
        <taxon>Pseudomonadati</taxon>
        <taxon>Pseudomonadota</taxon>
        <taxon>Gammaproteobacteria</taxon>
        <taxon>Enterobacterales</taxon>
        <taxon>Enterobacteriaceae</taxon>
        <taxon>Escherichia</taxon>
    </lineage>
</organism>
<evidence type="ECO:0000313" key="5">
    <source>
        <dbReference type="EMBL" id="EMM0023835.1"/>
    </source>
</evidence>
<dbReference type="PROSITE" id="PS01143">
    <property type="entry name" value="RIBOSOMAL_L31"/>
    <property type="match status" value="1"/>
</dbReference>
<keyword evidence="2 4" id="KW-0689">Ribosomal protein</keyword>
<dbReference type="PRINTS" id="PR01249">
    <property type="entry name" value="RIBOSOMALL31"/>
</dbReference>
<comment type="caution">
    <text evidence="5">The sequence shown here is derived from an EMBL/GenBank/DDBJ whole genome shotgun (WGS) entry which is preliminary data.</text>
</comment>
<comment type="similarity">
    <text evidence="4">Belongs to the bacterial ribosomal protein bL31 family.</text>
</comment>
<evidence type="ECO:0000256" key="1">
    <source>
        <dbReference type="ARBA" id="ARBA00011838"/>
    </source>
</evidence>
<dbReference type="GO" id="GO:0006412">
    <property type="term" value="P:translation"/>
    <property type="evidence" value="ECO:0007669"/>
    <property type="project" value="InterPro"/>
</dbReference>
<comment type="subunit">
    <text evidence="1">Part of the 50S ribosomal subunit.</text>
</comment>
<dbReference type="InterPro" id="IPR042105">
    <property type="entry name" value="Ribosomal_bL31_sf"/>
</dbReference>
<gene>
    <name evidence="5" type="primary">rpmE</name>
    <name evidence="5" type="ORF">P6223_000325</name>
</gene>
<dbReference type="RefSeq" id="WP_052119707.1">
    <property type="nucleotide sequence ID" value="NZ_CP060057.1"/>
</dbReference>
<dbReference type="AlphaFoldDB" id="A0AAI9E4W9"/>
<dbReference type="InterPro" id="IPR034704">
    <property type="entry name" value="Ribosomal_bL28/bL31-like_sf"/>
</dbReference>
<dbReference type="NCBIfam" id="TIGR00105">
    <property type="entry name" value="L31"/>
    <property type="match status" value="1"/>
</dbReference>
<dbReference type="GO" id="GO:1990904">
    <property type="term" value="C:ribonucleoprotein complex"/>
    <property type="evidence" value="ECO:0007669"/>
    <property type="project" value="UniProtKB-KW"/>
</dbReference>
<keyword evidence="3 4" id="KW-0687">Ribonucleoprotein</keyword>
<dbReference type="SUPFAM" id="SSF143800">
    <property type="entry name" value="L28p-like"/>
    <property type="match status" value="1"/>
</dbReference>
<evidence type="ECO:0000256" key="2">
    <source>
        <dbReference type="ARBA" id="ARBA00022980"/>
    </source>
</evidence>
<name>A0AAI9E4W9_ECOLX</name>
<dbReference type="GO" id="GO:0003735">
    <property type="term" value="F:structural constituent of ribosome"/>
    <property type="evidence" value="ECO:0007669"/>
    <property type="project" value="InterPro"/>
</dbReference>
<dbReference type="PANTHER" id="PTHR33280">
    <property type="entry name" value="50S RIBOSOMAL PROTEIN L31, CHLOROPLASTIC"/>
    <property type="match status" value="1"/>
</dbReference>
<dbReference type="GO" id="GO:0005840">
    <property type="term" value="C:ribosome"/>
    <property type="evidence" value="ECO:0007669"/>
    <property type="project" value="UniProtKB-KW"/>
</dbReference>
<evidence type="ECO:0000256" key="4">
    <source>
        <dbReference type="RuleBase" id="RU000564"/>
    </source>
</evidence>
<dbReference type="Gene3D" id="4.10.830.30">
    <property type="entry name" value="Ribosomal protein L31"/>
    <property type="match status" value="1"/>
</dbReference>
<accession>A0AAI9E4W9</accession>
<evidence type="ECO:0000256" key="3">
    <source>
        <dbReference type="ARBA" id="ARBA00023274"/>
    </source>
</evidence>
<protein>
    <recommendedName>
        <fullName evidence="4">50S ribosomal protein L31</fullName>
    </recommendedName>
</protein>
<proteinExistence type="inferred from homology"/>
<dbReference type="InterPro" id="IPR002150">
    <property type="entry name" value="Ribosomal_bL31"/>
</dbReference>
<dbReference type="EMBL" id="ABLFQU030000003">
    <property type="protein sequence ID" value="EMM0023835.1"/>
    <property type="molecule type" value="Genomic_DNA"/>
</dbReference>
<reference evidence="5" key="1">
    <citation type="submission" date="2024-02" db="EMBL/GenBank/DDBJ databases">
        <authorList>
            <consortium name="Clinical and Environmental Microbiology Branch: Whole genome sequencing antimicrobial resistance pathogens in the healthcare setting"/>
        </authorList>
    </citation>
    <scope>NUCLEOTIDE SEQUENCE</scope>
    <source>
        <strain evidence="5">2023CK-00345</strain>
    </source>
</reference>